<feature type="compositionally biased region" description="Low complexity" evidence="1">
    <location>
        <begin position="265"/>
        <end position="275"/>
    </location>
</feature>
<protein>
    <submittedName>
        <fullName evidence="2">Uncharacterized protein</fullName>
    </submittedName>
</protein>
<evidence type="ECO:0000256" key="1">
    <source>
        <dbReference type="SAM" id="MobiDB-lite"/>
    </source>
</evidence>
<dbReference type="Proteomes" id="UP001237642">
    <property type="component" value="Unassembled WGS sequence"/>
</dbReference>
<accession>A0AAD8H0C0</accession>
<feature type="compositionally biased region" description="Polar residues" evidence="1">
    <location>
        <begin position="303"/>
        <end position="322"/>
    </location>
</feature>
<name>A0AAD8H0C0_9APIA</name>
<evidence type="ECO:0000313" key="3">
    <source>
        <dbReference type="Proteomes" id="UP001237642"/>
    </source>
</evidence>
<feature type="compositionally biased region" description="Acidic residues" evidence="1">
    <location>
        <begin position="276"/>
        <end position="285"/>
    </location>
</feature>
<keyword evidence="3" id="KW-1185">Reference proteome</keyword>
<dbReference type="AlphaFoldDB" id="A0AAD8H0C0"/>
<reference evidence="2" key="2">
    <citation type="submission" date="2023-05" db="EMBL/GenBank/DDBJ databases">
        <authorList>
            <person name="Schelkunov M.I."/>
        </authorList>
    </citation>
    <scope>NUCLEOTIDE SEQUENCE</scope>
    <source>
        <strain evidence="2">Hsosn_3</strain>
        <tissue evidence="2">Leaf</tissue>
    </source>
</reference>
<sequence length="344" mass="38995">MIHFFSVTRSCKFLPEVITKVPRVALLADLTNDTSLWCRSPLDSFPRRPCSSQAQHKRIPYSGRTLAHIKKEEQWSYDPTIKYESLRQCAVPRYAYYDGSASDWSYSSDSEIETETMIVEETQTQKDKMLAQAKKEQPFTYDPYINYDLLKQFVYIDSPDSFTSPPSDSETETPAEVEAKTDRFHDPATQKQLFFDNPNIKDFACMSVHPYSSASETEKEEEAQTDEAKIHAGAKDEQMYCFDPSIKYEPLKRQIVPRFAFFDSSSTDWSGSSDSASDDETETMQEEGTQIQKDNILAEELATSHSTNLQSKPAVQDSSFNLVNHGAKSLAEGSMDSHTGDNSD</sequence>
<feature type="region of interest" description="Disordered" evidence="1">
    <location>
        <begin position="265"/>
        <end position="344"/>
    </location>
</feature>
<reference evidence="2" key="1">
    <citation type="submission" date="2023-02" db="EMBL/GenBank/DDBJ databases">
        <title>Genome of toxic invasive species Heracleum sosnowskyi carries increased number of genes despite the absence of recent whole-genome duplications.</title>
        <authorList>
            <person name="Schelkunov M."/>
            <person name="Shtratnikova V."/>
            <person name="Makarenko M."/>
            <person name="Klepikova A."/>
            <person name="Omelchenko D."/>
            <person name="Novikova G."/>
            <person name="Obukhova E."/>
            <person name="Bogdanov V."/>
            <person name="Penin A."/>
            <person name="Logacheva M."/>
        </authorList>
    </citation>
    <scope>NUCLEOTIDE SEQUENCE</scope>
    <source>
        <strain evidence="2">Hsosn_3</strain>
        <tissue evidence="2">Leaf</tissue>
    </source>
</reference>
<proteinExistence type="predicted"/>
<gene>
    <name evidence="2" type="ORF">POM88_051357</name>
</gene>
<organism evidence="2 3">
    <name type="scientific">Heracleum sosnowskyi</name>
    <dbReference type="NCBI Taxonomy" id="360622"/>
    <lineage>
        <taxon>Eukaryota</taxon>
        <taxon>Viridiplantae</taxon>
        <taxon>Streptophyta</taxon>
        <taxon>Embryophyta</taxon>
        <taxon>Tracheophyta</taxon>
        <taxon>Spermatophyta</taxon>
        <taxon>Magnoliopsida</taxon>
        <taxon>eudicotyledons</taxon>
        <taxon>Gunneridae</taxon>
        <taxon>Pentapetalae</taxon>
        <taxon>asterids</taxon>
        <taxon>campanulids</taxon>
        <taxon>Apiales</taxon>
        <taxon>Apiaceae</taxon>
        <taxon>Apioideae</taxon>
        <taxon>apioid superclade</taxon>
        <taxon>Tordylieae</taxon>
        <taxon>Tordyliinae</taxon>
        <taxon>Heracleum</taxon>
    </lineage>
</organism>
<dbReference type="EMBL" id="JAUIZM010000011">
    <property type="protein sequence ID" value="KAK1358101.1"/>
    <property type="molecule type" value="Genomic_DNA"/>
</dbReference>
<evidence type="ECO:0000313" key="2">
    <source>
        <dbReference type="EMBL" id="KAK1358101.1"/>
    </source>
</evidence>
<comment type="caution">
    <text evidence="2">The sequence shown here is derived from an EMBL/GenBank/DDBJ whole genome shotgun (WGS) entry which is preliminary data.</text>
</comment>